<comment type="caution">
    <text evidence="2">The sequence shown here is derived from an EMBL/GenBank/DDBJ whole genome shotgun (WGS) entry which is preliminary data.</text>
</comment>
<keyword evidence="3" id="KW-1185">Reference proteome</keyword>
<dbReference type="AlphaFoldDB" id="A0A841JPV4"/>
<evidence type="ECO:0000313" key="3">
    <source>
        <dbReference type="Proteomes" id="UP000538666"/>
    </source>
</evidence>
<evidence type="ECO:0000259" key="1">
    <source>
        <dbReference type="Pfam" id="PF07238"/>
    </source>
</evidence>
<dbReference type="SUPFAM" id="SSF141371">
    <property type="entry name" value="PilZ domain-like"/>
    <property type="match status" value="1"/>
</dbReference>
<dbReference type="RefSeq" id="WP_050057683.1">
    <property type="nucleotide sequence ID" value="NZ_JACHEK010000001.1"/>
</dbReference>
<name>A0A841JPV4_9BACT</name>
<dbReference type="OrthoDB" id="122570at2"/>
<sequence length="117" mass="12785">MDLATRTVEEHENELGVGEKPRLRASVRFPIALPLHLVASTKQYDAVTDNISASGILFHLDELLPPGTQVEFLIEIPEGTIGAYQTAAVHCVGRIVRSYVESSTAFAAAVIEEYSFQ</sequence>
<dbReference type="EMBL" id="JACHEK010000001">
    <property type="protein sequence ID" value="MBB6142455.1"/>
    <property type="molecule type" value="Genomic_DNA"/>
</dbReference>
<evidence type="ECO:0000313" key="2">
    <source>
        <dbReference type="EMBL" id="MBB6142455.1"/>
    </source>
</evidence>
<reference evidence="2 3" key="1">
    <citation type="submission" date="2020-08" db="EMBL/GenBank/DDBJ databases">
        <title>Genomic Encyclopedia of Type Strains, Phase IV (KMG-IV): sequencing the most valuable type-strain genomes for metagenomic binning, comparative biology and taxonomic classification.</title>
        <authorList>
            <person name="Goeker M."/>
        </authorList>
    </citation>
    <scope>NUCLEOTIDE SEQUENCE [LARGE SCALE GENOMIC DNA]</scope>
    <source>
        <strain evidence="2 3">DSM 103733</strain>
    </source>
</reference>
<accession>A0A841JPV4</accession>
<dbReference type="GO" id="GO:0035438">
    <property type="term" value="F:cyclic-di-GMP binding"/>
    <property type="evidence" value="ECO:0007669"/>
    <property type="project" value="InterPro"/>
</dbReference>
<dbReference type="Pfam" id="PF07238">
    <property type="entry name" value="PilZ"/>
    <property type="match status" value="1"/>
</dbReference>
<proteinExistence type="predicted"/>
<feature type="domain" description="PilZ" evidence="1">
    <location>
        <begin position="23"/>
        <end position="99"/>
    </location>
</feature>
<gene>
    <name evidence="2" type="ORF">HNQ77_000393</name>
</gene>
<protein>
    <recommendedName>
        <fullName evidence="1">PilZ domain-containing protein</fullName>
    </recommendedName>
</protein>
<organism evidence="2 3">
    <name type="scientific">Silvibacterium bohemicum</name>
    <dbReference type="NCBI Taxonomy" id="1577686"/>
    <lineage>
        <taxon>Bacteria</taxon>
        <taxon>Pseudomonadati</taxon>
        <taxon>Acidobacteriota</taxon>
        <taxon>Terriglobia</taxon>
        <taxon>Terriglobales</taxon>
        <taxon>Acidobacteriaceae</taxon>
        <taxon>Silvibacterium</taxon>
    </lineage>
</organism>
<dbReference type="Gene3D" id="2.40.10.220">
    <property type="entry name" value="predicted glycosyltransferase like domains"/>
    <property type="match status" value="1"/>
</dbReference>
<dbReference type="Proteomes" id="UP000538666">
    <property type="component" value="Unassembled WGS sequence"/>
</dbReference>
<dbReference type="InterPro" id="IPR009875">
    <property type="entry name" value="PilZ_domain"/>
</dbReference>